<dbReference type="InterPro" id="IPR023214">
    <property type="entry name" value="HAD_sf"/>
</dbReference>
<organism evidence="1 2">
    <name type="scientific">Streptomyces cyanogenus</name>
    <dbReference type="NCBI Taxonomy" id="80860"/>
    <lineage>
        <taxon>Bacteria</taxon>
        <taxon>Bacillati</taxon>
        <taxon>Actinomycetota</taxon>
        <taxon>Actinomycetes</taxon>
        <taxon>Kitasatosporales</taxon>
        <taxon>Streptomycetaceae</taxon>
        <taxon>Streptomyces</taxon>
    </lineage>
</organism>
<dbReference type="Gene3D" id="3.40.630.30">
    <property type="match status" value="1"/>
</dbReference>
<gene>
    <name evidence="1" type="ORF">S1361_05045</name>
</gene>
<dbReference type="NCBIfam" id="TIGR01681">
    <property type="entry name" value="HAD-SF-IIIC"/>
    <property type="match status" value="1"/>
</dbReference>
<dbReference type="SUPFAM" id="SSF56784">
    <property type="entry name" value="HAD-like"/>
    <property type="match status" value="1"/>
</dbReference>
<dbReference type="InterPro" id="IPR010037">
    <property type="entry name" value="FkbH_domain"/>
</dbReference>
<dbReference type="SUPFAM" id="SSF55729">
    <property type="entry name" value="Acyl-CoA N-acyltransferases (Nat)"/>
    <property type="match status" value="1"/>
</dbReference>
<dbReference type="Proteomes" id="UP000663908">
    <property type="component" value="Chromosome"/>
</dbReference>
<dbReference type="InterPro" id="IPR016181">
    <property type="entry name" value="Acyl_CoA_acyltransferase"/>
</dbReference>
<reference evidence="1 2" key="1">
    <citation type="submission" date="2021-03" db="EMBL/GenBank/DDBJ databases">
        <title>Complete genome sequence of Streptomyces cyanogenus S136, producer of anticancer angucycline landomycin A.</title>
        <authorList>
            <person name="Hrab P."/>
            <person name="Ruckert C."/>
            <person name="Busche T."/>
            <person name="Ostash I."/>
            <person name="Kalinowski J."/>
            <person name="Fedorenko V."/>
            <person name="Yushchuk O."/>
            <person name="Ostash B."/>
        </authorList>
    </citation>
    <scope>NUCLEOTIDE SEQUENCE [LARGE SCALE GENOMIC DNA]</scope>
    <source>
        <strain evidence="1 2">S136</strain>
    </source>
</reference>
<accession>A0ABX7TMX6</accession>
<dbReference type="EMBL" id="CP071839">
    <property type="protein sequence ID" value="QTD96705.1"/>
    <property type="molecule type" value="Genomic_DNA"/>
</dbReference>
<sequence length="626" mass="68021">MADTTTGRTAVAGLHRSGLLVARYPDLRTLLADASDDELTAAGHLLSRLRPDDVLAAHPATPTVSVAVTGHGTLAPLVAPLTAQLARHGLLGRISVGDFDSYVADLAEPGSALYASDPDLVLCVLDPTVVFDEVPVPWRPEDVDRALTEKLSLLSGLASRFRAAGRGTLVLNTLPLTRRFTAQLVDQTSRSRLSALWHAANAALLRMAEEHPAVVVLDLDPLLAEGIAAEDARLDTYAKAHLSPALLARYAREVGQLARQATGLTKKVLALDLDETVWGGVLGEDGPEGIEAAGTHRGEAFRAFQRVVKQLGSQGVLLAAVSKNDAEAVTAVFREHPDMVLREEDFVRIVANWRPKHDNLTELAAALNLGVDSFVFVDDSPFECGLVRRELPGVAVVPVDAEPAHHVGRLLHDGWFDTPALTAEDRTRVVKYRDELVRKDFLDSFASLDDYLRQLGVVVRLAPVGPEQVGRVSQLTLRTSQFNLTTERLQPARVRELADAPDALVLTVHSRDRFGDNGLVGAVFAHRTGRELHLDNFLLSCRVFSRGIEQACLAAVLRHARETGVARVFGSYRASARNGKVRDFYPRNGFTEVSGDESATTFRHDLTHLPEPPAHIDLTDLLGERP</sequence>
<dbReference type="InterPro" id="IPR036514">
    <property type="entry name" value="SGNH_hydro_sf"/>
</dbReference>
<evidence type="ECO:0000313" key="1">
    <source>
        <dbReference type="EMBL" id="QTD96705.1"/>
    </source>
</evidence>
<keyword evidence="2" id="KW-1185">Reference proteome</keyword>
<protein>
    <submittedName>
        <fullName evidence="1">Uncharacterized protein</fullName>
    </submittedName>
</protein>
<dbReference type="InterPro" id="IPR010033">
    <property type="entry name" value="HAD_SF_ppase_IIIC"/>
</dbReference>
<evidence type="ECO:0000313" key="2">
    <source>
        <dbReference type="Proteomes" id="UP000663908"/>
    </source>
</evidence>
<proteinExistence type="predicted"/>
<name>A0ABX7TMX6_STRCY</name>
<dbReference type="RefSeq" id="WP_208030637.1">
    <property type="nucleotide sequence ID" value="NZ_CP071839.1"/>
</dbReference>
<dbReference type="Gene3D" id="3.40.50.1000">
    <property type="entry name" value="HAD superfamily/HAD-like"/>
    <property type="match status" value="1"/>
</dbReference>
<dbReference type="InterPro" id="IPR036412">
    <property type="entry name" value="HAD-like_sf"/>
</dbReference>
<dbReference type="Gene3D" id="3.40.50.1110">
    <property type="entry name" value="SGNH hydrolase"/>
    <property type="match status" value="1"/>
</dbReference>
<dbReference type="NCBIfam" id="TIGR01686">
    <property type="entry name" value="FkbH"/>
    <property type="match status" value="1"/>
</dbReference>